<dbReference type="Proteomes" id="UP000310168">
    <property type="component" value="Unassembled WGS sequence"/>
</dbReference>
<evidence type="ECO:0000313" key="1">
    <source>
        <dbReference type="EMBL" id="TKZ32871.1"/>
    </source>
</evidence>
<protein>
    <recommendedName>
        <fullName evidence="3">Glycosyltransferase family 8 protein</fullName>
    </recommendedName>
</protein>
<dbReference type="Pfam" id="PF01501">
    <property type="entry name" value="Glyco_transf_8"/>
    <property type="match status" value="1"/>
</dbReference>
<dbReference type="EMBL" id="SJDU01000255">
    <property type="protein sequence ID" value="TKZ32871.1"/>
    <property type="molecule type" value="Genomic_DNA"/>
</dbReference>
<accession>A0ABY2TPP4</accession>
<evidence type="ECO:0000313" key="2">
    <source>
        <dbReference type="Proteomes" id="UP000310168"/>
    </source>
</evidence>
<dbReference type="InterPro" id="IPR002495">
    <property type="entry name" value="Glyco_trans_8"/>
</dbReference>
<dbReference type="SUPFAM" id="SSF53448">
    <property type="entry name" value="Nucleotide-diphospho-sugar transferases"/>
    <property type="match status" value="1"/>
</dbReference>
<dbReference type="InterPro" id="IPR029044">
    <property type="entry name" value="Nucleotide-diphossugar_trans"/>
</dbReference>
<dbReference type="RefSeq" id="WP_137998819.1">
    <property type="nucleotide sequence ID" value="NZ_SJDU01000255.1"/>
</dbReference>
<evidence type="ECO:0008006" key="3">
    <source>
        <dbReference type="Google" id="ProtNLM"/>
    </source>
</evidence>
<feature type="non-terminal residue" evidence="1">
    <location>
        <position position="1"/>
    </location>
</feature>
<dbReference type="Gene3D" id="3.90.550.10">
    <property type="entry name" value="Spore Coat Polysaccharide Biosynthesis Protein SpsA, Chain A"/>
    <property type="match status" value="1"/>
</dbReference>
<reference evidence="1 2" key="1">
    <citation type="journal article" date="2019" name="Anaerobe">
        <title>Brachyspira catarrhinii sp. nov., an anaerobic intestinal spirochaete isolated from vervet monkeys may have been misidentified as Brachyspira aalborgi in previous studies.</title>
        <authorList>
            <person name="Phillips N.D."/>
            <person name="La T."/>
            <person name="Hampson D.J."/>
        </authorList>
    </citation>
    <scope>NUCLEOTIDE SEQUENCE [LARGE SCALE GENOMIC DNA]</scope>
    <source>
        <strain evidence="1 2">Z12</strain>
    </source>
</reference>
<comment type="caution">
    <text evidence="1">The sequence shown here is derived from an EMBL/GenBank/DDBJ whole genome shotgun (WGS) entry which is preliminary data.</text>
</comment>
<sequence>NKLLLLKEIKDFKISFYKSPNIEKYKKLFNILKKENPNVKHTYSIFIKLDILFLFDNIDKILFLDVDQIVLTRINKLFSLDLKDNYLAVFQHPKYCCQRYLKYKDLSNFLINDCGFSAVEENYLAGDCVMYNLKLIRENKDYSEINKAIEQCFYNYNKAIFTEEHILLFIFRTKIMRVDFNLNETKNPPEDYQDWDTRQLKFLHFTGKRINSYLQADYNGCFDSAYQTFWNYFQLTPFFKENFIEYMNVFTSHTRKIFIELNQIKNEIENIKYSLQKIIDNIAWWIPIKSLRNTFRNKFFDKFIGGG</sequence>
<proteinExistence type="predicted"/>
<name>A0ABY2TPP4_9SPIR</name>
<organism evidence="1 2">
    <name type="scientific">Brachyspira catarrhinii</name>
    <dbReference type="NCBI Taxonomy" id="2528966"/>
    <lineage>
        <taxon>Bacteria</taxon>
        <taxon>Pseudomonadati</taxon>
        <taxon>Spirochaetota</taxon>
        <taxon>Spirochaetia</taxon>
        <taxon>Brachyspirales</taxon>
        <taxon>Brachyspiraceae</taxon>
        <taxon>Brachyspira</taxon>
    </lineage>
</organism>
<gene>
    <name evidence="1" type="ORF">EZH24_08960</name>
</gene>
<keyword evidence="2" id="KW-1185">Reference proteome</keyword>